<dbReference type="GO" id="GO:0004325">
    <property type="term" value="F:ferrochelatase activity"/>
    <property type="evidence" value="ECO:0007669"/>
    <property type="project" value="InterPro"/>
</dbReference>
<dbReference type="AlphaFoldDB" id="A0A830GVT3"/>
<protein>
    <recommendedName>
        <fullName evidence="2">precorrin-2 dehydrogenase</fullName>
        <ecNumber evidence="2">1.3.1.76</ecNumber>
    </recommendedName>
</protein>
<evidence type="ECO:0000256" key="5">
    <source>
        <dbReference type="ARBA" id="ARBA00023244"/>
    </source>
</evidence>
<evidence type="ECO:0000256" key="4">
    <source>
        <dbReference type="ARBA" id="ARBA00023027"/>
    </source>
</evidence>
<dbReference type="PANTHER" id="PTHR35330:SF1">
    <property type="entry name" value="SIROHEME BIOSYNTHESIS PROTEIN MET8"/>
    <property type="match status" value="1"/>
</dbReference>
<dbReference type="SUPFAM" id="SSF51735">
    <property type="entry name" value="NAD(P)-binding Rossmann-fold domains"/>
    <property type="match status" value="1"/>
</dbReference>
<keyword evidence="3" id="KW-0560">Oxidoreductase</keyword>
<dbReference type="SUPFAM" id="SSF75615">
    <property type="entry name" value="Siroheme synthase middle domains-like"/>
    <property type="match status" value="1"/>
</dbReference>
<keyword evidence="7" id="KW-1185">Reference proteome</keyword>
<dbReference type="UniPathway" id="UPA00262">
    <property type="reaction ID" value="UER00222"/>
</dbReference>
<reference evidence="6" key="2">
    <citation type="submission" date="2020-09" db="EMBL/GenBank/DDBJ databases">
        <authorList>
            <person name="Sun Q."/>
            <person name="Ohkuma M."/>
        </authorList>
    </citation>
    <scope>NUCLEOTIDE SEQUENCE</scope>
    <source>
        <strain evidence="6">JCM 10088</strain>
    </source>
</reference>
<comment type="pathway">
    <text evidence="1">Porphyrin-containing compound metabolism; siroheme biosynthesis; sirohydrochlorin from precorrin-2: step 1/1.</text>
</comment>
<evidence type="ECO:0000256" key="2">
    <source>
        <dbReference type="ARBA" id="ARBA00012400"/>
    </source>
</evidence>
<dbReference type="EMBL" id="BMNL01000001">
    <property type="protein sequence ID" value="GGP19280.1"/>
    <property type="molecule type" value="Genomic_DNA"/>
</dbReference>
<dbReference type="Pfam" id="PF13241">
    <property type="entry name" value="NAD_binding_7"/>
    <property type="match status" value="1"/>
</dbReference>
<organism evidence="6 7">
    <name type="scientific">Thermocladium modestius</name>
    <dbReference type="NCBI Taxonomy" id="62609"/>
    <lineage>
        <taxon>Archaea</taxon>
        <taxon>Thermoproteota</taxon>
        <taxon>Thermoprotei</taxon>
        <taxon>Thermoproteales</taxon>
        <taxon>Thermoproteaceae</taxon>
        <taxon>Thermocladium</taxon>
    </lineage>
</organism>
<evidence type="ECO:0000256" key="1">
    <source>
        <dbReference type="ARBA" id="ARBA00005010"/>
    </source>
</evidence>
<dbReference type="EC" id="1.3.1.76" evidence="2"/>
<proteinExistence type="predicted"/>
<dbReference type="Proteomes" id="UP000610960">
    <property type="component" value="Unassembled WGS sequence"/>
</dbReference>
<gene>
    <name evidence="6" type="ORF">GCM10007981_02330</name>
</gene>
<dbReference type="OrthoDB" id="10510at2157"/>
<dbReference type="InterPro" id="IPR028161">
    <property type="entry name" value="Met8-like"/>
</dbReference>
<evidence type="ECO:0000313" key="7">
    <source>
        <dbReference type="Proteomes" id="UP000610960"/>
    </source>
</evidence>
<dbReference type="Gene3D" id="3.40.50.720">
    <property type="entry name" value="NAD(P)-binding Rossmann-like Domain"/>
    <property type="match status" value="1"/>
</dbReference>
<reference evidence="6" key="1">
    <citation type="journal article" date="2014" name="Int. J. Syst. Evol. Microbiol.">
        <title>Complete genome sequence of Corynebacterium casei LMG S-19264T (=DSM 44701T), isolated from a smear-ripened cheese.</title>
        <authorList>
            <consortium name="US DOE Joint Genome Institute (JGI-PGF)"/>
            <person name="Walter F."/>
            <person name="Albersmeier A."/>
            <person name="Kalinowski J."/>
            <person name="Ruckert C."/>
        </authorList>
    </citation>
    <scope>NUCLEOTIDE SEQUENCE</scope>
    <source>
        <strain evidence="6">JCM 10088</strain>
    </source>
</reference>
<dbReference type="GO" id="GO:0019354">
    <property type="term" value="P:siroheme biosynthetic process"/>
    <property type="evidence" value="ECO:0007669"/>
    <property type="project" value="UniProtKB-UniPathway"/>
</dbReference>
<evidence type="ECO:0000256" key="3">
    <source>
        <dbReference type="ARBA" id="ARBA00023002"/>
    </source>
</evidence>
<dbReference type="PANTHER" id="PTHR35330">
    <property type="entry name" value="SIROHEME BIOSYNTHESIS PROTEIN MET8"/>
    <property type="match status" value="1"/>
</dbReference>
<sequence>MRIPLFIEFSGKKVLVLGGGYAATKRVEKFLSAGSHVIAIAMDASEELRGLGAQGDIDLIIGDLRLMDLNFIARGFDLVVYAVPNEDLRAKARSAAAAGNALFNDATNAEETEVVVPFEGEYMGVRLAVTTEGKSGVAARAVRDYLMSVLEGSGDMASFITAWYAAKEKIKKEVASPGRRMQLYMRLRDDDAFKSLAKSGRVDDVLKYVDEVIRNG</sequence>
<keyword evidence="5" id="KW-0627">Porphyrin biosynthesis</keyword>
<comment type="caution">
    <text evidence="6">The sequence shown here is derived from an EMBL/GenBank/DDBJ whole genome shotgun (WGS) entry which is preliminary data.</text>
</comment>
<accession>A0A830GVT3</accession>
<keyword evidence="4" id="KW-0520">NAD</keyword>
<name>A0A830GVT3_9CREN</name>
<evidence type="ECO:0000313" key="6">
    <source>
        <dbReference type="EMBL" id="GGP19280.1"/>
    </source>
</evidence>
<dbReference type="InterPro" id="IPR036291">
    <property type="entry name" value="NAD(P)-bd_dom_sf"/>
</dbReference>
<dbReference type="GO" id="GO:0043115">
    <property type="term" value="F:precorrin-2 dehydrogenase activity"/>
    <property type="evidence" value="ECO:0007669"/>
    <property type="project" value="UniProtKB-EC"/>
</dbReference>